<dbReference type="EMBL" id="JAJNOC010000001">
    <property type="protein sequence ID" value="MCD2514716.1"/>
    <property type="molecule type" value="Genomic_DNA"/>
</dbReference>
<dbReference type="InterPro" id="IPR036465">
    <property type="entry name" value="vWFA_dom_sf"/>
</dbReference>
<gene>
    <name evidence="1" type="ORF">LQ564_00130</name>
</gene>
<evidence type="ECO:0008006" key="3">
    <source>
        <dbReference type="Google" id="ProtNLM"/>
    </source>
</evidence>
<reference evidence="1" key="1">
    <citation type="submission" date="2021-11" db="EMBL/GenBank/DDBJ databases">
        <title>The complete genome of Massilia sp sp. G4R7.</title>
        <authorList>
            <person name="Liu L."/>
            <person name="Yue J."/>
            <person name="Yuan J."/>
            <person name="Yang F."/>
            <person name="Li L."/>
        </authorList>
    </citation>
    <scope>NUCLEOTIDE SEQUENCE</scope>
    <source>
        <strain evidence="1">G4R7</strain>
    </source>
</reference>
<keyword evidence="2" id="KW-1185">Reference proteome</keyword>
<evidence type="ECO:0000313" key="2">
    <source>
        <dbReference type="Proteomes" id="UP001179361"/>
    </source>
</evidence>
<dbReference type="SUPFAM" id="SSF53300">
    <property type="entry name" value="vWA-like"/>
    <property type="match status" value="1"/>
</dbReference>
<name>A0ABS8PYY2_9BURK</name>
<organism evidence="1 2">
    <name type="scientific">Massilia phyllostachyos</name>
    <dbReference type="NCBI Taxonomy" id="2898585"/>
    <lineage>
        <taxon>Bacteria</taxon>
        <taxon>Pseudomonadati</taxon>
        <taxon>Pseudomonadota</taxon>
        <taxon>Betaproteobacteria</taxon>
        <taxon>Burkholderiales</taxon>
        <taxon>Oxalobacteraceae</taxon>
        <taxon>Telluria group</taxon>
        <taxon>Massilia</taxon>
    </lineage>
</organism>
<comment type="caution">
    <text evidence="1">The sequence shown here is derived from an EMBL/GenBank/DDBJ whole genome shotgun (WGS) entry which is preliminary data.</text>
</comment>
<dbReference type="Proteomes" id="UP001179361">
    <property type="component" value="Unassembled WGS sequence"/>
</dbReference>
<dbReference type="RefSeq" id="WP_231056066.1">
    <property type="nucleotide sequence ID" value="NZ_JAJNOC010000001.1"/>
</dbReference>
<sequence length="191" mass="20127">MDQQALYVVADCSGSMAEPGKTAVLASLVSYVRTCERLGTLPAWCSQVKLVAWSDQARLLELALQAPLPALTCGGRAESATLFALLMQDGARTARILLLSDGGIDPVGQRAWQTWRAGYAGGAPELRAIAVGADATLPALEVLVGKGRLFAAEDIGVALHDWAAHQEAPQADPWCLADTVQAASIETDDWA</sequence>
<evidence type="ECO:0000313" key="1">
    <source>
        <dbReference type="EMBL" id="MCD2514716.1"/>
    </source>
</evidence>
<accession>A0ABS8PYY2</accession>
<proteinExistence type="predicted"/>
<protein>
    <recommendedName>
        <fullName evidence="3">VWA domain-containing protein</fullName>
    </recommendedName>
</protein>